<organism evidence="1">
    <name type="scientific">Rhizophora mucronata</name>
    <name type="common">Asiatic mangrove</name>
    <dbReference type="NCBI Taxonomy" id="61149"/>
    <lineage>
        <taxon>Eukaryota</taxon>
        <taxon>Viridiplantae</taxon>
        <taxon>Streptophyta</taxon>
        <taxon>Embryophyta</taxon>
        <taxon>Tracheophyta</taxon>
        <taxon>Spermatophyta</taxon>
        <taxon>Magnoliopsida</taxon>
        <taxon>eudicotyledons</taxon>
        <taxon>Gunneridae</taxon>
        <taxon>Pentapetalae</taxon>
        <taxon>rosids</taxon>
        <taxon>fabids</taxon>
        <taxon>Malpighiales</taxon>
        <taxon>Rhizophoraceae</taxon>
        <taxon>Rhizophora</taxon>
    </lineage>
</organism>
<evidence type="ECO:0000313" key="1">
    <source>
        <dbReference type="EMBL" id="MBX59927.1"/>
    </source>
</evidence>
<name>A0A2P2PYU8_RHIMU</name>
<dbReference type="AlphaFoldDB" id="A0A2P2PYU8"/>
<reference evidence="1" key="1">
    <citation type="submission" date="2018-02" db="EMBL/GenBank/DDBJ databases">
        <title>Rhizophora mucronata_Transcriptome.</title>
        <authorList>
            <person name="Meera S.P."/>
            <person name="Sreeshan A."/>
            <person name="Augustine A."/>
        </authorList>
    </citation>
    <scope>NUCLEOTIDE SEQUENCE</scope>
    <source>
        <tissue evidence="1">Leaf</tissue>
    </source>
</reference>
<proteinExistence type="predicted"/>
<sequence length="21" mass="2406">MAISFHSHSLQELRHTVIVPC</sequence>
<accession>A0A2P2PYU8</accession>
<dbReference type="EMBL" id="GGEC01079443">
    <property type="protein sequence ID" value="MBX59927.1"/>
    <property type="molecule type" value="Transcribed_RNA"/>
</dbReference>
<protein>
    <submittedName>
        <fullName evidence="1">Uncharacterized protein</fullName>
    </submittedName>
</protein>